<sequence length="106" mass="11508">MAATAQCPEGKLDIAVVETGRTVAGKMEWKVTVTNICFCTQSNLVLNCPDFSTAEAIDDAVFRQVDHGHCLVRGGEPIHGDETVTFKYAADRQTRFSYSSSTISCS</sequence>
<gene>
    <name evidence="2" type="ORF">NYM_LOCUS23277</name>
</gene>
<dbReference type="AlphaFoldDB" id="A0A5K1F7W8"/>
<dbReference type="PANTHER" id="PTHR33184:SF72">
    <property type="entry name" value="BETA-1,3-N-ACETYLGLUCOSAMINYLTRANSFERASE FAMILY PROTEIN"/>
    <property type="match status" value="1"/>
</dbReference>
<dbReference type="Pfam" id="PF24068">
    <property type="entry name" value="TPD1_C"/>
    <property type="match status" value="1"/>
</dbReference>
<dbReference type="Gramene" id="NC7G0235730.1">
    <property type="protein sequence ID" value="NC7G0235730.1:cds"/>
    <property type="gene ID" value="NC7G0235730"/>
</dbReference>
<keyword evidence="1" id="KW-0732">Signal</keyword>
<dbReference type="EMBL" id="LR721785">
    <property type="protein sequence ID" value="VVW59655.1"/>
    <property type="molecule type" value="Genomic_DNA"/>
</dbReference>
<evidence type="ECO:0000313" key="2">
    <source>
        <dbReference type="EMBL" id="VVW59655.1"/>
    </source>
</evidence>
<name>A0A5K1F7W8_9MAGN</name>
<reference evidence="2" key="1">
    <citation type="submission" date="2019-09" db="EMBL/GenBank/DDBJ databases">
        <authorList>
            <person name="Zhang L."/>
        </authorList>
    </citation>
    <scope>NUCLEOTIDE SEQUENCE</scope>
</reference>
<dbReference type="InterPro" id="IPR040361">
    <property type="entry name" value="TPD1"/>
</dbReference>
<proteinExistence type="predicted"/>
<dbReference type="PANTHER" id="PTHR33184">
    <property type="entry name" value="PROTEIN TAPETUM DETERMINANT 1-LIKE-RELATED"/>
    <property type="match status" value="1"/>
</dbReference>
<organism evidence="2">
    <name type="scientific">Nymphaea colorata</name>
    <name type="common">pocket water lily</name>
    <dbReference type="NCBI Taxonomy" id="210225"/>
    <lineage>
        <taxon>Eukaryota</taxon>
        <taxon>Viridiplantae</taxon>
        <taxon>Streptophyta</taxon>
        <taxon>Embryophyta</taxon>
        <taxon>Tracheophyta</taxon>
        <taxon>Spermatophyta</taxon>
        <taxon>Magnoliopsida</taxon>
        <taxon>Nymphaeales</taxon>
        <taxon>Nymphaeaceae</taxon>
        <taxon>Nymphaea</taxon>
    </lineage>
</organism>
<evidence type="ECO:0000256" key="1">
    <source>
        <dbReference type="ARBA" id="ARBA00022729"/>
    </source>
</evidence>
<protein>
    <submittedName>
        <fullName evidence="2">Uncharacterized protein</fullName>
    </submittedName>
</protein>
<accession>A0A5K1F7W8</accession>
<dbReference type="GO" id="GO:0001709">
    <property type="term" value="P:cell fate determination"/>
    <property type="evidence" value="ECO:0007669"/>
    <property type="project" value="TreeGrafter"/>
</dbReference>